<dbReference type="EMBL" id="JBJHZX010000038">
    <property type="protein sequence ID" value="MFL0197813.1"/>
    <property type="molecule type" value="Genomic_DNA"/>
</dbReference>
<gene>
    <name evidence="1" type="ORF">ACJDU8_19910</name>
</gene>
<name>A0ABW8SRM1_9CLOT</name>
<evidence type="ECO:0000313" key="1">
    <source>
        <dbReference type="EMBL" id="MFL0197813.1"/>
    </source>
</evidence>
<sequence>MSKKLHCIICGKDFYGNQALTENLDSVPEFSGTDAICAKCTGDGWRFCDECDNPYNKNTINYSDFYIYNNVSDAPEKFLVLLNDCISRSIESYKYLKSRYCCNNHYNLSFWRNEVKAEINILLQKKISRVGKLMISSCSHGSLEQPTHEETDELCKYIDNKIEYIKNTFLFS</sequence>
<proteinExistence type="predicted"/>
<dbReference type="Proteomes" id="UP001623660">
    <property type="component" value="Unassembled WGS sequence"/>
</dbReference>
<protein>
    <submittedName>
        <fullName evidence="1">Uncharacterized protein</fullName>
    </submittedName>
</protein>
<reference evidence="1 2" key="1">
    <citation type="submission" date="2024-11" db="EMBL/GenBank/DDBJ databases">
        <authorList>
            <person name="Heng Y.C."/>
            <person name="Lim A.C.H."/>
            <person name="Lee J.K.Y."/>
            <person name="Kittelmann S."/>
        </authorList>
    </citation>
    <scope>NUCLEOTIDE SEQUENCE [LARGE SCALE GENOMIC DNA]</scope>
    <source>
        <strain evidence="1 2">WILCCON 0269</strain>
    </source>
</reference>
<dbReference type="RefSeq" id="WP_406793918.1">
    <property type="nucleotide sequence ID" value="NZ_JBJHZX010000038.1"/>
</dbReference>
<organism evidence="1 2">
    <name type="scientific">Candidatus Clostridium eludens</name>
    <dbReference type="NCBI Taxonomy" id="3381663"/>
    <lineage>
        <taxon>Bacteria</taxon>
        <taxon>Bacillati</taxon>
        <taxon>Bacillota</taxon>
        <taxon>Clostridia</taxon>
        <taxon>Eubacteriales</taxon>
        <taxon>Clostridiaceae</taxon>
        <taxon>Clostridium</taxon>
    </lineage>
</organism>
<comment type="caution">
    <text evidence="1">The sequence shown here is derived from an EMBL/GenBank/DDBJ whole genome shotgun (WGS) entry which is preliminary data.</text>
</comment>
<keyword evidence="2" id="KW-1185">Reference proteome</keyword>
<evidence type="ECO:0000313" key="2">
    <source>
        <dbReference type="Proteomes" id="UP001623660"/>
    </source>
</evidence>
<accession>A0ABW8SRM1</accession>